<evidence type="ECO:0000313" key="3">
    <source>
        <dbReference type="Proteomes" id="UP000184287"/>
    </source>
</evidence>
<keyword evidence="1" id="KW-0812">Transmembrane</keyword>
<sequence length="127" mass="14657">MQENKEKDLEDLVEDAKGYVNTRLEYTRLYLVERGSKMFADMVTNATVAICFLLAFLFGTFTLALFLSDVLGSYTRGFGCVALIYILLATIVYFTKEKYIEKAIVNFAIKRYFNKLADKEEEDEQKV</sequence>
<protein>
    <submittedName>
        <fullName evidence="2">Putative Holin-X, holin superfamily III</fullName>
    </submittedName>
</protein>
<dbReference type="RefSeq" id="WP_073237084.1">
    <property type="nucleotide sequence ID" value="NZ_FQUQ01000007.1"/>
</dbReference>
<keyword evidence="3" id="KW-1185">Reference proteome</keyword>
<proteinExistence type="predicted"/>
<reference evidence="3" key="1">
    <citation type="submission" date="2016-11" db="EMBL/GenBank/DDBJ databases">
        <authorList>
            <person name="Varghese N."/>
            <person name="Submissions S."/>
        </authorList>
    </citation>
    <scope>NUCLEOTIDE SEQUENCE [LARGE SCALE GENOMIC DNA]</scope>
    <source>
        <strain evidence="3">DSM 16990</strain>
    </source>
</reference>
<dbReference type="AlphaFoldDB" id="A0A1M5MBM0"/>
<dbReference type="EMBL" id="FQUQ01000007">
    <property type="protein sequence ID" value="SHG74123.1"/>
    <property type="molecule type" value="Genomic_DNA"/>
</dbReference>
<gene>
    <name evidence="2" type="ORF">SAMN04488522_107119</name>
</gene>
<dbReference type="STRING" id="288992.SAMN04488522_107119"/>
<keyword evidence="1" id="KW-0472">Membrane</keyword>
<dbReference type="InterPro" id="IPR009937">
    <property type="entry name" value="Phage_holin_3_6"/>
</dbReference>
<feature type="transmembrane region" description="Helical" evidence="1">
    <location>
        <begin position="43"/>
        <end position="67"/>
    </location>
</feature>
<evidence type="ECO:0000256" key="1">
    <source>
        <dbReference type="SAM" id="Phobius"/>
    </source>
</evidence>
<dbReference type="Proteomes" id="UP000184287">
    <property type="component" value="Unassembled WGS sequence"/>
</dbReference>
<keyword evidence="1" id="KW-1133">Transmembrane helix</keyword>
<feature type="transmembrane region" description="Helical" evidence="1">
    <location>
        <begin position="73"/>
        <end position="94"/>
    </location>
</feature>
<dbReference type="Pfam" id="PF07332">
    <property type="entry name" value="Phage_holin_3_6"/>
    <property type="match status" value="1"/>
</dbReference>
<name>A0A1M5MBM0_9SPHI</name>
<accession>A0A1M5MBM0</accession>
<evidence type="ECO:0000313" key="2">
    <source>
        <dbReference type="EMBL" id="SHG74123.1"/>
    </source>
</evidence>
<organism evidence="2 3">
    <name type="scientific">Pedobacter caeni</name>
    <dbReference type="NCBI Taxonomy" id="288992"/>
    <lineage>
        <taxon>Bacteria</taxon>
        <taxon>Pseudomonadati</taxon>
        <taxon>Bacteroidota</taxon>
        <taxon>Sphingobacteriia</taxon>
        <taxon>Sphingobacteriales</taxon>
        <taxon>Sphingobacteriaceae</taxon>
        <taxon>Pedobacter</taxon>
    </lineage>
</organism>
<dbReference type="OrthoDB" id="675470at2"/>